<name>A0A1J7JHA8_9PEZI</name>
<dbReference type="Gene3D" id="1.20.1560.10">
    <property type="entry name" value="ABC transporter type 1, transmembrane domain"/>
    <property type="match status" value="2"/>
</dbReference>
<dbReference type="CDD" id="cd03250">
    <property type="entry name" value="ABCC_MRP_domain1"/>
    <property type="match status" value="1"/>
</dbReference>
<evidence type="ECO:0000256" key="7">
    <source>
        <dbReference type="ARBA" id="ARBA00023136"/>
    </source>
</evidence>
<evidence type="ECO:0000256" key="8">
    <source>
        <dbReference type="ARBA" id="ARBA00023180"/>
    </source>
</evidence>
<feature type="domain" description="ABC transporter" evidence="10">
    <location>
        <begin position="1075"/>
        <end position="1308"/>
    </location>
</feature>
<dbReference type="GO" id="GO:0005524">
    <property type="term" value="F:ATP binding"/>
    <property type="evidence" value="ECO:0007669"/>
    <property type="project" value="UniProtKB-KW"/>
</dbReference>
<dbReference type="OrthoDB" id="6500128at2759"/>
<evidence type="ECO:0000313" key="13">
    <source>
        <dbReference type="Proteomes" id="UP000182658"/>
    </source>
</evidence>
<feature type="domain" description="ABC transmembrane type-1" evidence="11">
    <location>
        <begin position="757"/>
        <end position="1034"/>
    </location>
</feature>
<dbReference type="CDD" id="cd18597">
    <property type="entry name" value="ABC_6TM_YOR1_D1_like"/>
    <property type="match status" value="1"/>
</dbReference>
<dbReference type="PROSITE" id="PS50893">
    <property type="entry name" value="ABC_TRANSPORTER_2"/>
    <property type="match status" value="2"/>
</dbReference>
<accession>A0A1J7JHA8</accession>
<dbReference type="PROSITE" id="PS00211">
    <property type="entry name" value="ABC_TRANSPORTER_1"/>
    <property type="match status" value="2"/>
</dbReference>
<dbReference type="PANTHER" id="PTHR24223:SF464">
    <property type="entry name" value="ABC-TYPE TRANSPORTER CICA"/>
    <property type="match status" value="1"/>
</dbReference>
<keyword evidence="8" id="KW-0325">Glycoprotein</keyword>
<comment type="subcellular location">
    <subcellularLocation>
        <location evidence="1">Membrane</location>
        <topology evidence="1">Multi-pass membrane protein</topology>
    </subcellularLocation>
</comment>
<dbReference type="SMART" id="SM00382">
    <property type="entry name" value="AAA"/>
    <property type="match status" value="2"/>
</dbReference>
<dbReference type="FunFam" id="3.40.50.300:FF:000997">
    <property type="entry name" value="Multidrug resistance-associated protein 1"/>
    <property type="match status" value="1"/>
</dbReference>
<feature type="transmembrane region" description="Helical" evidence="9">
    <location>
        <begin position="796"/>
        <end position="820"/>
    </location>
</feature>
<feature type="transmembrane region" description="Helical" evidence="9">
    <location>
        <begin position="355"/>
        <end position="376"/>
    </location>
</feature>
<keyword evidence="3 9" id="KW-0812">Transmembrane</keyword>
<keyword evidence="4" id="KW-0547">Nucleotide-binding</keyword>
<evidence type="ECO:0000256" key="3">
    <source>
        <dbReference type="ARBA" id="ARBA00022692"/>
    </source>
</evidence>
<feature type="domain" description="ABC transmembrane type-1" evidence="11">
    <location>
        <begin position="91"/>
        <end position="412"/>
    </location>
</feature>
<dbReference type="FunFam" id="3.40.50.300:FF:000630">
    <property type="entry name" value="ATP-binding cassette (ABC) transporter, putative"/>
    <property type="match status" value="1"/>
</dbReference>
<dbReference type="FunCoup" id="A0A1J7JHA8">
    <property type="interactions" value="241"/>
</dbReference>
<feature type="transmembrane region" description="Helical" evidence="9">
    <location>
        <begin position="891"/>
        <end position="911"/>
    </location>
</feature>
<dbReference type="Pfam" id="PF00664">
    <property type="entry name" value="ABC_membrane"/>
    <property type="match status" value="2"/>
</dbReference>
<evidence type="ECO:0000256" key="1">
    <source>
        <dbReference type="ARBA" id="ARBA00004141"/>
    </source>
</evidence>
<dbReference type="FunFam" id="1.20.1560.10:FF:000010">
    <property type="entry name" value="Multidrug resistance-associated ABC transporter"/>
    <property type="match status" value="1"/>
</dbReference>
<dbReference type="InterPro" id="IPR017871">
    <property type="entry name" value="ABC_transporter-like_CS"/>
</dbReference>
<dbReference type="InterPro" id="IPR027417">
    <property type="entry name" value="P-loop_NTPase"/>
</dbReference>
<dbReference type="InterPro" id="IPR036640">
    <property type="entry name" value="ABC1_TM_sf"/>
</dbReference>
<keyword evidence="6 9" id="KW-1133">Transmembrane helix</keyword>
<evidence type="ECO:0000256" key="4">
    <source>
        <dbReference type="ARBA" id="ARBA00022741"/>
    </source>
</evidence>
<dbReference type="CDD" id="cd03244">
    <property type="entry name" value="ABCC_MRP_domain2"/>
    <property type="match status" value="1"/>
</dbReference>
<dbReference type="Proteomes" id="UP000182658">
    <property type="component" value="Unassembled WGS sequence"/>
</dbReference>
<feature type="transmembrane region" description="Helical" evidence="9">
    <location>
        <begin position="249"/>
        <end position="266"/>
    </location>
</feature>
<dbReference type="PROSITE" id="PS50929">
    <property type="entry name" value="ABC_TM1F"/>
    <property type="match status" value="2"/>
</dbReference>
<keyword evidence="5" id="KW-0067">ATP-binding</keyword>
<evidence type="ECO:0000256" key="6">
    <source>
        <dbReference type="ARBA" id="ARBA00022989"/>
    </source>
</evidence>
<dbReference type="STRING" id="1408157.A0A1J7JHA8"/>
<dbReference type="InParanoid" id="A0A1J7JHA8"/>
<evidence type="ECO:0000259" key="11">
    <source>
        <dbReference type="PROSITE" id="PS50929"/>
    </source>
</evidence>
<dbReference type="InterPro" id="IPR011527">
    <property type="entry name" value="ABC1_TM_dom"/>
</dbReference>
<dbReference type="SUPFAM" id="SSF90123">
    <property type="entry name" value="ABC transporter transmembrane region"/>
    <property type="match status" value="2"/>
</dbReference>
<keyword evidence="7 9" id="KW-0472">Membrane</keyword>
<protein>
    <submittedName>
        <fullName evidence="12">ABC multidrug transporter</fullName>
    </submittedName>
</protein>
<evidence type="ECO:0000313" key="12">
    <source>
        <dbReference type="EMBL" id="OIW29128.1"/>
    </source>
</evidence>
<organism evidence="12 13">
    <name type="scientific">Coniochaeta ligniaria NRRL 30616</name>
    <dbReference type="NCBI Taxonomy" id="1408157"/>
    <lineage>
        <taxon>Eukaryota</taxon>
        <taxon>Fungi</taxon>
        <taxon>Dikarya</taxon>
        <taxon>Ascomycota</taxon>
        <taxon>Pezizomycotina</taxon>
        <taxon>Sordariomycetes</taxon>
        <taxon>Sordariomycetidae</taxon>
        <taxon>Coniochaetales</taxon>
        <taxon>Coniochaetaceae</taxon>
        <taxon>Coniochaeta</taxon>
    </lineage>
</organism>
<dbReference type="InterPro" id="IPR003439">
    <property type="entry name" value="ABC_transporter-like_ATP-bd"/>
</dbReference>
<feature type="transmembrane region" description="Helical" evidence="9">
    <location>
        <begin position="1009"/>
        <end position="1030"/>
    </location>
</feature>
<feature type="transmembrane region" description="Helical" evidence="9">
    <location>
        <begin position="272"/>
        <end position="290"/>
    </location>
</feature>
<feature type="transmembrane region" description="Helical" evidence="9">
    <location>
        <begin position="983"/>
        <end position="1003"/>
    </location>
</feature>
<proteinExistence type="predicted"/>
<dbReference type="EMBL" id="KV875098">
    <property type="protein sequence ID" value="OIW29128.1"/>
    <property type="molecule type" value="Genomic_DNA"/>
</dbReference>
<dbReference type="Pfam" id="PF00005">
    <property type="entry name" value="ABC_tran"/>
    <property type="match status" value="2"/>
</dbReference>
<dbReference type="InterPro" id="IPR003593">
    <property type="entry name" value="AAA+_ATPase"/>
</dbReference>
<dbReference type="InterPro" id="IPR050173">
    <property type="entry name" value="ABC_transporter_C-like"/>
</dbReference>
<feature type="non-terminal residue" evidence="12">
    <location>
        <position position="1318"/>
    </location>
</feature>
<evidence type="ECO:0000256" key="2">
    <source>
        <dbReference type="ARBA" id="ARBA00022448"/>
    </source>
</evidence>
<dbReference type="GO" id="GO:0016887">
    <property type="term" value="F:ATP hydrolysis activity"/>
    <property type="evidence" value="ECO:0007669"/>
    <property type="project" value="InterPro"/>
</dbReference>
<feature type="transmembrane region" description="Helical" evidence="9">
    <location>
        <begin position="127"/>
        <end position="147"/>
    </location>
</feature>
<gene>
    <name evidence="12" type="ORF">CONLIGDRAFT_598997</name>
</gene>
<sequence>MPTPPTYRAVSKEARAGLFSRLTFQWISPLLSLGRRRNLEKNDIWLLPPRRRVQPIKERVGVILSEKIAQRRRRPLLQTLFEVFKGEILKGACWQLLAAILQVVNPFLLKYLVQCGMPNSGNATCGIGRAVGIAIVMAVMLVVQSFAMNHALYKGMAVGGQSRAAMISLIFSKSMRLPGKSPEYQESTSKPQKKRNITNLWTGWHTRPPTLKTSNNINETPEGWDQGRIINLMSTDTYRVDQGAGMMHMIWAAPISVLLALVLLLVNISYSALAGFGFLVVAMPILGGTIDKSVKKRKTINELTDRRVGLTHEILKDIRFPKYFAWEGSFTARVMETRRKEIRAIQALLAVRNGMMAVSTAMPVLATILSISVLSLTNHEINPAAVFSSLALFNSLRMPLNYLPLVLGLVVDGLSSIGRIEQFLQTPEQEEGIVWEEKSQEAVILREASFSWAPFLPKPVRDTELESTVSDTGTTITGANFSLHRGELVALIGPTGAVKSSLLAALAGTMTKTGGFLALGGSRSFCSQDVWIQNASIRNNILFGASLDESWYNNVIDACGLRADLALFSQGDLTEVGERGITCSGGQKQRISIARAIYRRSDIILMDDPLSAVDATVGRHIMDHAICGLLRDRCRILATHQTWILDRCDRIICMENGRIVALDTYRNLKNSQYLTRVLMDGSLHDTLQDDEEVASSGESKVLLTEDQSTTRLNSGTAASQNEGRTLMQAEEQAAGQVASGVYAAYLKASGSYWVAPLVLGMLALAQGGNIMTGLWLSFWTQNKYEGQLSRGEYIGIYFALGVSQTVLNLLFSVTLSFFGAEASRTVFQKALASVVASPVSFFDTTPLGRIANRLSKDVDILDNMLTDSIRYFVLTFAMILSVIILTAVFFYYFVAAFVPLAVCFALLTRFYRPSARNIKRQESVLRSHLYAKFSEALSGISTIKAYGVESRFSNAIDDAVDDMNSAYFLTFANQRWLSVRLDMIGSMLVLVAGVLVATSRLSLPASTGGLVLAYLLAVTQLLTFGVRQLAEIENHMNSMERLQHYITNLDREEAPLEYGQAKMRDKWQIRGEIVFDSVDMRYRPGLPLSLRSFSLHIGAGERVAIVGRTGAGKSSIASTLFRLVGPSRGHIWIDGVDISAVRLQDLRQSLTIIPQDPVLFKGTIRSNLDPFQEHSDTKILSAITEVGLVAQGTAGARLTLNTAVDNDGANFSLGQRQLIALARAIVQDRRIVVCDEATSNVDVETDARIQRTLREHFAGRTLICIAHRLRTVLDYDRICVMDKGSIVELGAPLELFDADGTFRRLCEGSRIHRGDFAG</sequence>
<keyword evidence="13" id="KW-1185">Reference proteome</keyword>
<evidence type="ECO:0000256" key="9">
    <source>
        <dbReference type="SAM" id="Phobius"/>
    </source>
</evidence>
<keyword evidence="2" id="KW-0813">Transport</keyword>
<feature type="transmembrane region" description="Helical" evidence="9">
    <location>
        <begin position="752"/>
        <end position="776"/>
    </location>
</feature>
<dbReference type="SUPFAM" id="SSF52540">
    <property type="entry name" value="P-loop containing nucleoside triphosphate hydrolases"/>
    <property type="match status" value="2"/>
</dbReference>
<dbReference type="CDD" id="cd18606">
    <property type="entry name" value="ABC_6TM_YOR1_D2_like"/>
    <property type="match status" value="1"/>
</dbReference>
<dbReference type="GO" id="GO:0016020">
    <property type="term" value="C:membrane"/>
    <property type="evidence" value="ECO:0007669"/>
    <property type="project" value="UniProtKB-SubCell"/>
</dbReference>
<evidence type="ECO:0000259" key="10">
    <source>
        <dbReference type="PROSITE" id="PS50893"/>
    </source>
</evidence>
<dbReference type="GO" id="GO:0140359">
    <property type="term" value="F:ABC-type transporter activity"/>
    <property type="evidence" value="ECO:0007669"/>
    <property type="project" value="InterPro"/>
</dbReference>
<evidence type="ECO:0000256" key="5">
    <source>
        <dbReference type="ARBA" id="ARBA00022840"/>
    </source>
</evidence>
<feature type="transmembrane region" description="Helical" evidence="9">
    <location>
        <begin position="869"/>
        <end position="885"/>
    </location>
</feature>
<feature type="domain" description="ABC transporter" evidence="10">
    <location>
        <begin position="460"/>
        <end position="681"/>
    </location>
</feature>
<dbReference type="PANTHER" id="PTHR24223">
    <property type="entry name" value="ATP-BINDING CASSETTE SUB-FAMILY C"/>
    <property type="match status" value="1"/>
</dbReference>
<dbReference type="Gene3D" id="3.40.50.300">
    <property type="entry name" value="P-loop containing nucleotide triphosphate hydrolases"/>
    <property type="match status" value="2"/>
</dbReference>
<reference evidence="12 13" key="1">
    <citation type="submission" date="2016-10" db="EMBL/GenBank/DDBJ databases">
        <title>Draft genome sequence of Coniochaeta ligniaria NRRL30616, a lignocellulolytic fungus for bioabatement of inhibitors in plant biomass hydrolysates.</title>
        <authorList>
            <consortium name="DOE Joint Genome Institute"/>
            <person name="Jimenez D.J."/>
            <person name="Hector R.E."/>
            <person name="Riley R."/>
            <person name="Sun H."/>
            <person name="Grigoriev I.V."/>
            <person name="Van Elsas J.D."/>
            <person name="Nichols N.N."/>
        </authorList>
    </citation>
    <scope>NUCLEOTIDE SEQUENCE [LARGE SCALE GENOMIC DNA]</scope>
    <source>
        <strain evidence="12 13">NRRL 30616</strain>
    </source>
</reference>